<gene>
    <name evidence="1" type="ORF">H9636_01375</name>
</gene>
<comment type="caution">
    <text evidence="1">The sequence shown here is derived from an EMBL/GenBank/DDBJ whole genome shotgun (WGS) entry which is preliminary data.</text>
</comment>
<sequence length="63" mass="7632">MKLWLYTRKRVKIEFKDGDVLTGFIRDYIDQEDTDYDELHFKPDGQEDFFVGELEIKSIEIIE</sequence>
<accession>A0ABR8X7Z0</accession>
<evidence type="ECO:0000313" key="2">
    <source>
        <dbReference type="Proteomes" id="UP000640930"/>
    </source>
</evidence>
<dbReference type="Proteomes" id="UP000640930">
    <property type="component" value="Unassembled WGS sequence"/>
</dbReference>
<evidence type="ECO:0000313" key="1">
    <source>
        <dbReference type="EMBL" id="MBD8025297.1"/>
    </source>
</evidence>
<proteinExistence type="predicted"/>
<name>A0ABR8X7Z0_9BACL</name>
<organism evidence="1 2">
    <name type="scientific">Ureibacillus galli</name>
    <dbReference type="NCBI Taxonomy" id="2762222"/>
    <lineage>
        <taxon>Bacteria</taxon>
        <taxon>Bacillati</taxon>
        <taxon>Bacillota</taxon>
        <taxon>Bacilli</taxon>
        <taxon>Bacillales</taxon>
        <taxon>Caryophanaceae</taxon>
        <taxon>Ureibacillus</taxon>
    </lineage>
</organism>
<reference evidence="1 2" key="1">
    <citation type="submission" date="2020-08" db="EMBL/GenBank/DDBJ databases">
        <title>A Genomic Blueprint of the Chicken Gut Microbiome.</title>
        <authorList>
            <person name="Gilroy R."/>
            <person name="Ravi A."/>
            <person name="Getino M."/>
            <person name="Pursley I."/>
            <person name="Horton D.L."/>
            <person name="Alikhan N.-F."/>
            <person name="Baker D."/>
            <person name="Gharbi K."/>
            <person name="Hall N."/>
            <person name="Watson M."/>
            <person name="Adriaenssens E.M."/>
            <person name="Foster-Nyarko E."/>
            <person name="Jarju S."/>
            <person name="Secka A."/>
            <person name="Antonio M."/>
            <person name="Oren A."/>
            <person name="Chaudhuri R."/>
            <person name="La Ragione R.M."/>
            <person name="Hildebrand F."/>
            <person name="Pallen M.J."/>
        </authorList>
    </citation>
    <scope>NUCLEOTIDE SEQUENCE [LARGE SCALE GENOMIC DNA]</scope>
    <source>
        <strain evidence="1 2">Re31</strain>
    </source>
</reference>
<keyword evidence="2" id="KW-1185">Reference proteome</keyword>
<dbReference type="EMBL" id="JACSQA010000001">
    <property type="protein sequence ID" value="MBD8025297.1"/>
    <property type="molecule type" value="Genomic_DNA"/>
</dbReference>
<protein>
    <submittedName>
        <fullName evidence="1">Uncharacterized protein</fullName>
    </submittedName>
</protein>